<evidence type="ECO:0000256" key="5">
    <source>
        <dbReference type="ARBA" id="ARBA00022815"/>
    </source>
</evidence>
<dbReference type="Ensembl" id="ENSSMRT00000020401.1">
    <property type="protein sequence ID" value="ENSSMRP00000017422.1"/>
    <property type="gene ID" value="ENSSMRG00000013572.1"/>
</dbReference>
<keyword evidence="5" id="KW-0027">Amidation</keyword>
<feature type="domain" description="Corticotropin-releasing factor" evidence="6">
    <location>
        <begin position="74"/>
        <end position="113"/>
    </location>
</feature>
<dbReference type="PROSITE" id="PS00511">
    <property type="entry name" value="CRF"/>
    <property type="match status" value="1"/>
</dbReference>
<evidence type="ECO:0000313" key="7">
    <source>
        <dbReference type="Ensembl" id="ENSSMRP00000017422.1"/>
    </source>
</evidence>
<reference evidence="7" key="2">
    <citation type="submission" date="2025-09" db="UniProtKB">
        <authorList>
            <consortium name="Ensembl"/>
        </authorList>
    </citation>
    <scope>IDENTIFICATION</scope>
</reference>
<dbReference type="InterPro" id="IPR018446">
    <property type="entry name" value="Corticotropin-releasing_fac_CS"/>
</dbReference>
<reference evidence="7" key="1">
    <citation type="submission" date="2025-08" db="UniProtKB">
        <authorList>
            <consortium name="Ensembl"/>
        </authorList>
    </citation>
    <scope>IDENTIFICATION</scope>
</reference>
<comment type="subcellular location">
    <subcellularLocation>
        <location evidence="1">Secreted</location>
    </subcellularLocation>
</comment>
<dbReference type="InterPro" id="IPR003620">
    <property type="entry name" value="Urocortin_CRF"/>
</dbReference>
<proteinExistence type="inferred from homology"/>
<dbReference type="Pfam" id="PF00473">
    <property type="entry name" value="CRF"/>
    <property type="match status" value="1"/>
</dbReference>
<dbReference type="GO" id="GO:0005576">
    <property type="term" value="C:extracellular region"/>
    <property type="evidence" value="ECO:0007669"/>
    <property type="project" value="UniProtKB-SubCell"/>
</dbReference>
<name>A0A8D0C4R2_SALMN</name>
<evidence type="ECO:0000256" key="3">
    <source>
        <dbReference type="ARBA" id="ARBA00022525"/>
    </source>
</evidence>
<dbReference type="Proteomes" id="UP000694421">
    <property type="component" value="Unplaced"/>
</dbReference>
<dbReference type="PANTHER" id="PTHR15035">
    <property type="entry name" value="CORTICOLIBERIN/UROCORTIN"/>
    <property type="match status" value="1"/>
</dbReference>
<accession>A0A8D0C4R2</accession>
<comment type="similarity">
    <text evidence="2">Belongs to the sauvagine/corticotropin-releasing factor/urotensin I family.</text>
</comment>
<sequence>DGQQPWLWLLAGKQVLVLMDPGGSHASVWVSPPRLPVLGAGAAALLVRPLQRLGPRGELLHRRPADLSGRLKRHTPPLSIDLTFLLLRQMMEISRAQSQQAQAKQNRLLLDSVGK</sequence>
<evidence type="ECO:0000256" key="1">
    <source>
        <dbReference type="ARBA" id="ARBA00004613"/>
    </source>
</evidence>
<evidence type="ECO:0000256" key="4">
    <source>
        <dbReference type="ARBA" id="ARBA00022702"/>
    </source>
</evidence>
<dbReference type="SMART" id="SM00039">
    <property type="entry name" value="CRF"/>
    <property type="match status" value="1"/>
</dbReference>
<dbReference type="PANTHER" id="PTHR15035:SF11">
    <property type="entry name" value="UROCORTIN"/>
    <property type="match status" value="1"/>
</dbReference>
<keyword evidence="3" id="KW-0964">Secreted</keyword>
<dbReference type="Gene3D" id="6.10.250.1920">
    <property type="match status" value="1"/>
</dbReference>
<dbReference type="AlphaFoldDB" id="A0A8D0C4R2"/>
<keyword evidence="8" id="KW-1185">Reference proteome</keyword>
<evidence type="ECO:0000256" key="2">
    <source>
        <dbReference type="ARBA" id="ARBA00009287"/>
    </source>
</evidence>
<organism evidence="7 8">
    <name type="scientific">Salvator merianae</name>
    <name type="common">Argentine black and white tegu</name>
    <name type="synonym">Tupinambis merianae</name>
    <dbReference type="NCBI Taxonomy" id="96440"/>
    <lineage>
        <taxon>Eukaryota</taxon>
        <taxon>Metazoa</taxon>
        <taxon>Chordata</taxon>
        <taxon>Craniata</taxon>
        <taxon>Vertebrata</taxon>
        <taxon>Euteleostomi</taxon>
        <taxon>Lepidosauria</taxon>
        <taxon>Squamata</taxon>
        <taxon>Bifurcata</taxon>
        <taxon>Unidentata</taxon>
        <taxon>Episquamata</taxon>
        <taxon>Laterata</taxon>
        <taxon>Teiioidea</taxon>
        <taxon>Teiidae</taxon>
        <taxon>Salvator</taxon>
    </lineage>
</organism>
<dbReference type="GO" id="GO:0005179">
    <property type="term" value="F:hormone activity"/>
    <property type="evidence" value="ECO:0007669"/>
    <property type="project" value="UniProtKB-KW"/>
</dbReference>
<keyword evidence="4" id="KW-0372">Hormone</keyword>
<dbReference type="GeneTree" id="ENSGT00960000189489"/>
<dbReference type="InterPro" id="IPR000187">
    <property type="entry name" value="CRF"/>
</dbReference>
<dbReference type="PRINTS" id="PR01612">
    <property type="entry name" value="CRFFAMILY"/>
</dbReference>
<evidence type="ECO:0000313" key="8">
    <source>
        <dbReference type="Proteomes" id="UP000694421"/>
    </source>
</evidence>
<evidence type="ECO:0000259" key="6">
    <source>
        <dbReference type="SMART" id="SM00039"/>
    </source>
</evidence>
<protein>
    <recommendedName>
        <fullName evidence="6">Corticotropin-releasing factor domain-containing protein</fullName>
    </recommendedName>
</protein>